<name>A0A4Y2VAW4_ARAVE</name>
<dbReference type="PANTHER" id="PTHR24413">
    <property type="entry name" value="SPECKLE-TYPE POZ PROTEIN"/>
    <property type="match status" value="1"/>
</dbReference>
<evidence type="ECO:0000313" key="3">
    <source>
        <dbReference type="Proteomes" id="UP000499080"/>
    </source>
</evidence>
<protein>
    <submittedName>
        <fullName evidence="2">TD and POZ domain-containing protein 3</fullName>
    </submittedName>
</protein>
<feature type="domain" description="BTB" evidence="1">
    <location>
        <begin position="158"/>
        <end position="220"/>
    </location>
</feature>
<dbReference type="EMBL" id="BGPR01044814">
    <property type="protein sequence ID" value="GBO21662.1"/>
    <property type="molecule type" value="Genomic_DNA"/>
</dbReference>
<keyword evidence="3" id="KW-1185">Reference proteome</keyword>
<organism evidence="2 3">
    <name type="scientific">Araneus ventricosus</name>
    <name type="common">Orbweaver spider</name>
    <name type="synonym">Epeira ventricosa</name>
    <dbReference type="NCBI Taxonomy" id="182803"/>
    <lineage>
        <taxon>Eukaryota</taxon>
        <taxon>Metazoa</taxon>
        <taxon>Ecdysozoa</taxon>
        <taxon>Arthropoda</taxon>
        <taxon>Chelicerata</taxon>
        <taxon>Arachnida</taxon>
        <taxon>Araneae</taxon>
        <taxon>Araneomorphae</taxon>
        <taxon>Entelegynae</taxon>
        <taxon>Araneoidea</taxon>
        <taxon>Araneidae</taxon>
        <taxon>Araneus</taxon>
    </lineage>
</organism>
<dbReference type="SMART" id="SM00225">
    <property type="entry name" value="BTB"/>
    <property type="match status" value="1"/>
</dbReference>
<reference evidence="2 3" key="1">
    <citation type="journal article" date="2019" name="Sci. Rep.">
        <title>Orb-weaving spider Araneus ventricosus genome elucidates the spidroin gene catalogue.</title>
        <authorList>
            <person name="Kono N."/>
            <person name="Nakamura H."/>
            <person name="Ohtoshi R."/>
            <person name="Moran D.A.P."/>
            <person name="Shinohara A."/>
            <person name="Yoshida Y."/>
            <person name="Fujiwara M."/>
            <person name="Mori M."/>
            <person name="Tomita M."/>
            <person name="Arakawa K."/>
        </authorList>
    </citation>
    <scope>NUCLEOTIDE SEQUENCE [LARGE SCALE GENOMIC DNA]</scope>
</reference>
<dbReference type="FunFam" id="3.30.710.10:FF:000159">
    <property type="entry name" value="Speckle-type POZ protein B"/>
    <property type="match status" value="1"/>
</dbReference>
<dbReference type="InterPro" id="IPR011333">
    <property type="entry name" value="SKP1/BTB/POZ_sf"/>
</dbReference>
<dbReference type="InterPro" id="IPR000210">
    <property type="entry name" value="BTB/POZ_dom"/>
</dbReference>
<gene>
    <name evidence="2" type="primary">Tdpoz3_32</name>
    <name evidence="2" type="ORF">AVEN_184637_1</name>
</gene>
<dbReference type="OrthoDB" id="6434255at2759"/>
<dbReference type="Gene3D" id="1.25.40.420">
    <property type="match status" value="1"/>
</dbReference>
<accession>A0A4Y2VAW4</accession>
<proteinExistence type="predicted"/>
<dbReference type="Pfam" id="PF00651">
    <property type="entry name" value="BTB"/>
    <property type="match status" value="1"/>
</dbReference>
<evidence type="ECO:0000313" key="2">
    <source>
        <dbReference type="EMBL" id="GBO21662.1"/>
    </source>
</evidence>
<dbReference type="AlphaFoldDB" id="A0A4Y2VAW4"/>
<sequence length="358" mass="41075">MLRFPIRWEMTEDDSKKSQYTSKLRLNDKWEVEIVCISKNIEYDRNLDQSIKICREVTSEELLVTGTLSLERYGKAVSTQEFSKLMKPGSSFILTNFSHAHRNFGEPKLVYYLPIYSLSGVVYVAYSQDFHPYIQPKSLVQLSNDLGRLLDPQTSYLADVTLKCGSTSIPAHKLILSARSPVFAAMFSNPMKENHENQVDIADVDASVLRAVVIYIYTGKTPNLTVSSASKLLFTADKYQLLDLKRVCCDFLKKNVSVQNILRILILGDMHAEDMKSFALDYICNQFPQFSVLENTEEWKTLRKERPALAMDVLTSLVKSRDQKSNDTHPRNPVQEAAHQCFDIFKKMEHRKFGNNKF</sequence>
<dbReference type="PROSITE" id="PS50097">
    <property type="entry name" value="BTB"/>
    <property type="match status" value="1"/>
</dbReference>
<dbReference type="Gene3D" id="3.30.710.10">
    <property type="entry name" value="Potassium Channel Kv1.1, Chain A"/>
    <property type="match status" value="1"/>
</dbReference>
<dbReference type="Proteomes" id="UP000499080">
    <property type="component" value="Unassembled WGS sequence"/>
</dbReference>
<comment type="caution">
    <text evidence="2">The sequence shown here is derived from an EMBL/GenBank/DDBJ whole genome shotgun (WGS) entry which is preliminary data.</text>
</comment>
<dbReference type="SUPFAM" id="SSF54695">
    <property type="entry name" value="POZ domain"/>
    <property type="match status" value="1"/>
</dbReference>
<evidence type="ECO:0000259" key="1">
    <source>
        <dbReference type="PROSITE" id="PS50097"/>
    </source>
</evidence>